<dbReference type="PIRSF" id="PIRSF000429">
    <property type="entry name" value="Ac-CoA_Ac_transf"/>
    <property type="match status" value="1"/>
</dbReference>
<dbReference type="PANTHER" id="PTHR42870:SF1">
    <property type="entry name" value="NON-SPECIFIC LIPID-TRANSFER PROTEIN-LIKE 2"/>
    <property type="match status" value="1"/>
</dbReference>
<dbReference type="GO" id="GO:0003988">
    <property type="term" value="F:acetyl-CoA C-acyltransferase activity"/>
    <property type="evidence" value="ECO:0007669"/>
    <property type="project" value="UniProtKB-ARBA"/>
</dbReference>
<accession>A0A365UBI7</accession>
<keyword evidence="4" id="KW-1185">Reference proteome</keyword>
<evidence type="ECO:0000259" key="1">
    <source>
        <dbReference type="Pfam" id="PF00108"/>
    </source>
</evidence>
<reference evidence="3 4" key="1">
    <citation type="submission" date="2018-07" db="EMBL/GenBank/DDBJ databases">
        <title>Rhodosalinus sp. strain E84T genomic sequence and assembly.</title>
        <authorList>
            <person name="Liu Z.-W."/>
            <person name="Lu D.-C."/>
        </authorList>
    </citation>
    <scope>NUCLEOTIDE SEQUENCE [LARGE SCALE GENOMIC DNA]</scope>
    <source>
        <strain evidence="3 4">E84</strain>
    </source>
</reference>
<dbReference type="Gene3D" id="3.40.47.10">
    <property type="match status" value="1"/>
</dbReference>
<dbReference type="SUPFAM" id="SSF53901">
    <property type="entry name" value="Thiolase-like"/>
    <property type="match status" value="2"/>
</dbReference>
<sequence>MTDAVIQGVGMTPFGRHPDRSVRSLAEEAVRAALADAGLQARDVGAVIFGNAVQGAMEGQFGIRGQIALRDMDFDAVPMINVENACASASTALNLAVMHVTSGACDVALAVGAEKMVHPDTARSMEAFEGSWERADREDAIARLTDLGKGMPVAEEMRAKETPHTVFMDVYSSFARFHMARFGTTERQMAAVASKNHAHSVENPLSQYRKPFTVDEVLAARLIAWPLTLPMCSPISDGAAAAVVVSARKARELGLGRAVKVRAIRLGNGGRRAPDDLERHISRRTARAAYEAAGLGPEDVDVAECHDATAFGEIQQTELLGFCAIGDGGPLAESGATWLGGRIPFNPSGGLESRGHPIGATGLAQIHELVAQLRGEAGPRQVEGARIALAENGGGLMGVEEAAVSIALLEKA</sequence>
<dbReference type="Pfam" id="PF00108">
    <property type="entry name" value="Thiolase_N"/>
    <property type="match status" value="1"/>
</dbReference>
<comment type="caution">
    <text evidence="3">The sequence shown here is derived from an EMBL/GenBank/DDBJ whole genome shotgun (WGS) entry which is preliminary data.</text>
</comment>
<dbReference type="Proteomes" id="UP000253370">
    <property type="component" value="Unassembled WGS sequence"/>
</dbReference>
<evidence type="ECO:0000313" key="3">
    <source>
        <dbReference type="EMBL" id="RBI86642.1"/>
    </source>
</evidence>
<organism evidence="3 4">
    <name type="scientific">Rhodosalinus halophilus</name>
    <dbReference type="NCBI Taxonomy" id="2259333"/>
    <lineage>
        <taxon>Bacteria</taxon>
        <taxon>Pseudomonadati</taxon>
        <taxon>Pseudomonadota</taxon>
        <taxon>Alphaproteobacteria</taxon>
        <taxon>Rhodobacterales</taxon>
        <taxon>Paracoccaceae</taxon>
        <taxon>Rhodosalinus</taxon>
    </lineage>
</organism>
<feature type="domain" description="Thiolase N-terminal" evidence="1">
    <location>
        <begin position="5"/>
        <end position="208"/>
    </location>
</feature>
<dbReference type="InterPro" id="IPR002155">
    <property type="entry name" value="Thiolase"/>
</dbReference>
<dbReference type="InterPro" id="IPR055140">
    <property type="entry name" value="Thiolase_C_2"/>
</dbReference>
<evidence type="ECO:0000313" key="4">
    <source>
        <dbReference type="Proteomes" id="UP000253370"/>
    </source>
</evidence>
<dbReference type="EMBL" id="QNTQ01000004">
    <property type="protein sequence ID" value="RBI86642.1"/>
    <property type="molecule type" value="Genomic_DNA"/>
</dbReference>
<protein>
    <submittedName>
        <fullName evidence="3">Thiolase family protein</fullName>
    </submittedName>
</protein>
<dbReference type="CDD" id="cd00829">
    <property type="entry name" value="SCP-x_thiolase"/>
    <property type="match status" value="1"/>
</dbReference>
<dbReference type="PANTHER" id="PTHR42870">
    <property type="entry name" value="ACETYL-COA C-ACETYLTRANSFERASE"/>
    <property type="match status" value="1"/>
</dbReference>
<dbReference type="InterPro" id="IPR020616">
    <property type="entry name" value="Thiolase_N"/>
</dbReference>
<gene>
    <name evidence="3" type="ORF">DRV85_04210</name>
</gene>
<name>A0A365UBI7_9RHOB</name>
<dbReference type="OrthoDB" id="9790314at2"/>
<dbReference type="AlphaFoldDB" id="A0A365UBI7"/>
<proteinExistence type="predicted"/>
<dbReference type="RefSeq" id="WP_113288192.1">
    <property type="nucleotide sequence ID" value="NZ_QNTQ01000004.1"/>
</dbReference>
<feature type="domain" description="Thiolase C-terminal" evidence="2">
    <location>
        <begin position="276"/>
        <end position="402"/>
    </location>
</feature>
<dbReference type="Pfam" id="PF22691">
    <property type="entry name" value="Thiolase_C_1"/>
    <property type="match status" value="1"/>
</dbReference>
<dbReference type="InterPro" id="IPR016039">
    <property type="entry name" value="Thiolase-like"/>
</dbReference>
<evidence type="ECO:0000259" key="2">
    <source>
        <dbReference type="Pfam" id="PF22691"/>
    </source>
</evidence>